<evidence type="ECO:0000313" key="3">
    <source>
        <dbReference type="Proteomes" id="UP001187315"/>
    </source>
</evidence>
<gene>
    <name evidence="2" type="ORF">Q7C36_022007</name>
</gene>
<comment type="caution">
    <text evidence="2">The sequence shown here is derived from an EMBL/GenBank/DDBJ whole genome shotgun (WGS) entry which is preliminary data.</text>
</comment>
<sequence length="74" mass="8376">MDTGALWDRTSSDTEPPPFPAPTESKRKGTKRPLAGENLTELPPLPRLATVDKYVHPWDELTDSNRVNFKTEQQ</sequence>
<name>A0AA88IR13_TACVA</name>
<organism evidence="2 3">
    <name type="scientific">Tachysurus vachellii</name>
    <name type="common">Darkbarbel catfish</name>
    <name type="synonym">Pelteobagrus vachellii</name>
    <dbReference type="NCBI Taxonomy" id="175792"/>
    <lineage>
        <taxon>Eukaryota</taxon>
        <taxon>Metazoa</taxon>
        <taxon>Chordata</taxon>
        <taxon>Craniata</taxon>
        <taxon>Vertebrata</taxon>
        <taxon>Euteleostomi</taxon>
        <taxon>Actinopterygii</taxon>
        <taxon>Neopterygii</taxon>
        <taxon>Teleostei</taxon>
        <taxon>Ostariophysi</taxon>
        <taxon>Siluriformes</taxon>
        <taxon>Bagridae</taxon>
        <taxon>Tachysurus</taxon>
    </lineage>
</organism>
<dbReference type="EMBL" id="JAVHJS010000024">
    <property type="protein sequence ID" value="KAK2818074.1"/>
    <property type="molecule type" value="Genomic_DNA"/>
</dbReference>
<dbReference type="Proteomes" id="UP001187315">
    <property type="component" value="Unassembled WGS sequence"/>
</dbReference>
<proteinExistence type="predicted"/>
<feature type="region of interest" description="Disordered" evidence="1">
    <location>
        <begin position="1"/>
        <end position="44"/>
    </location>
</feature>
<reference evidence="2" key="1">
    <citation type="submission" date="2023-08" db="EMBL/GenBank/DDBJ databases">
        <title>Pelteobagrus vachellii genome.</title>
        <authorList>
            <person name="Liu H."/>
        </authorList>
    </citation>
    <scope>NUCLEOTIDE SEQUENCE</scope>
    <source>
        <strain evidence="2">PRFRI_2022a</strain>
        <tissue evidence="2">Muscle</tissue>
    </source>
</reference>
<accession>A0AA88IR13</accession>
<keyword evidence="3" id="KW-1185">Reference proteome</keyword>
<protein>
    <submittedName>
        <fullName evidence="2">Uncharacterized protein</fullName>
    </submittedName>
</protein>
<evidence type="ECO:0000256" key="1">
    <source>
        <dbReference type="SAM" id="MobiDB-lite"/>
    </source>
</evidence>
<dbReference type="AlphaFoldDB" id="A0AA88IR13"/>
<evidence type="ECO:0000313" key="2">
    <source>
        <dbReference type="EMBL" id="KAK2818074.1"/>
    </source>
</evidence>